<comment type="caution">
    <text evidence="1">The sequence shown here is derived from an EMBL/GenBank/DDBJ whole genome shotgun (WGS) entry which is preliminary data.</text>
</comment>
<name>A0A506PLQ3_9FLAO</name>
<reference evidence="1 2" key="1">
    <citation type="submission" date="2019-06" db="EMBL/GenBank/DDBJ databases">
        <title>Flavobacteriaceae Paucihalobacterium erythroidium CWB-1, complete genome.</title>
        <authorList>
            <person name="Wu S."/>
        </authorList>
    </citation>
    <scope>NUCLEOTIDE SEQUENCE [LARGE SCALE GENOMIC DNA]</scope>
    <source>
        <strain evidence="1 2">CWB-1</strain>
    </source>
</reference>
<dbReference type="OrthoDB" id="1436588at2"/>
<dbReference type="AlphaFoldDB" id="A0A506PLQ3"/>
<protein>
    <submittedName>
        <fullName evidence="1">Uncharacterized protein</fullName>
    </submittedName>
</protein>
<evidence type="ECO:0000313" key="1">
    <source>
        <dbReference type="EMBL" id="TPV33200.1"/>
    </source>
</evidence>
<gene>
    <name evidence="1" type="ORF">FJ651_08875</name>
</gene>
<accession>A0A506PLQ3</accession>
<dbReference type="RefSeq" id="WP_140990162.1">
    <property type="nucleotide sequence ID" value="NZ_VHIQ01000004.1"/>
</dbReference>
<organism evidence="1 2">
    <name type="scientific">Paucihalobacter ruber</name>
    <dbReference type="NCBI Taxonomy" id="2567861"/>
    <lineage>
        <taxon>Bacteria</taxon>
        <taxon>Pseudomonadati</taxon>
        <taxon>Bacteroidota</taxon>
        <taxon>Flavobacteriia</taxon>
        <taxon>Flavobacteriales</taxon>
        <taxon>Flavobacteriaceae</taxon>
        <taxon>Paucihalobacter</taxon>
    </lineage>
</organism>
<proteinExistence type="predicted"/>
<keyword evidence="2" id="KW-1185">Reference proteome</keyword>
<dbReference type="EMBL" id="VHIQ01000004">
    <property type="protein sequence ID" value="TPV33200.1"/>
    <property type="molecule type" value="Genomic_DNA"/>
</dbReference>
<dbReference type="Proteomes" id="UP000317332">
    <property type="component" value="Unassembled WGS sequence"/>
</dbReference>
<evidence type="ECO:0000313" key="2">
    <source>
        <dbReference type="Proteomes" id="UP000317332"/>
    </source>
</evidence>
<sequence length="142" mass="16564">MVLDTTYNNKEHDNLINDIVGRPYSFIQSIKMGGTGSKRMMIEEVSPNFQSYMNTVSDINYGNIEMRPNGVLLHINKGLKNFTWVIPFYQLVIYKTNGASIHAQGRFVRFRNNKLFKENKSFFSKLLDAKVNYDLQYEMPHI</sequence>